<dbReference type="KEGG" id="aev:EI546_09765"/>
<dbReference type="EMBL" id="CP034951">
    <property type="protein sequence ID" value="QAA81991.1"/>
    <property type="molecule type" value="Genomic_DNA"/>
</dbReference>
<feature type="domain" description="Blue (type 1) copper" evidence="3">
    <location>
        <begin position="69"/>
        <end position="140"/>
    </location>
</feature>
<keyword evidence="1" id="KW-0479">Metal-binding</keyword>
<sequence>MILDLSFMTSGIGKYVILIFLVVSCNSNKKSETPAISNEDAQNTHMDTVASENVKRELHIGKDTIVIIGMEFHPKELHLKKGATVVWINKDIVPHDASEFPNKNWTSGPLAPGESWKMKVDKSYDYFCSIHITMKGKLFVDP</sequence>
<evidence type="ECO:0000256" key="1">
    <source>
        <dbReference type="ARBA" id="ARBA00022723"/>
    </source>
</evidence>
<dbReference type="AlphaFoldDB" id="A0A410G422"/>
<dbReference type="RefSeq" id="WP_128250365.1">
    <property type="nucleotide sequence ID" value="NZ_CP034951.1"/>
</dbReference>
<dbReference type="Pfam" id="PF00127">
    <property type="entry name" value="Copper-bind"/>
    <property type="match status" value="1"/>
</dbReference>
<evidence type="ECO:0000259" key="3">
    <source>
        <dbReference type="Pfam" id="PF00127"/>
    </source>
</evidence>
<name>A0A410G422_9FLAO</name>
<evidence type="ECO:0000313" key="4">
    <source>
        <dbReference type="EMBL" id="QAA81991.1"/>
    </source>
</evidence>
<dbReference type="Proteomes" id="UP000285517">
    <property type="component" value="Chromosome"/>
</dbReference>
<evidence type="ECO:0000256" key="2">
    <source>
        <dbReference type="ARBA" id="ARBA00023008"/>
    </source>
</evidence>
<dbReference type="InterPro" id="IPR000923">
    <property type="entry name" value="BlueCu_1"/>
</dbReference>
<proteinExistence type="predicted"/>
<keyword evidence="2" id="KW-0186">Copper</keyword>
<dbReference type="Gene3D" id="2.60.40.420">
    <property type="entry name" value="Cupredoxins - blue copper proteins"/>
    <property type="match status" value="1"/>
</dbReference>
<dbReference type="PANTHER" id="PTHR36507:SF1">
    <property type="entry name" value="BLL1555 PROTEIN"/>
    <property type="match status" value="1"/>
</dbReference>
<dbReference type="GO" id="GO:0005507">
    <property type="term" value="F:copper ion binding"/>
    <property type="evidence" value="ECO:0007669"/>
    <property type="project" value="InterPro"/>
</dbReference>
<dbReference type="PANTHER" id="PTHR36507">
    <property type="entry name" value="BLL1555 PROTEIN"/>
    <property type="match status" value="1"/>
</dbReference>
<dbReference type="SUPFAM" id="SSF49503">
    <property type="entry name" value="Cupredoxins"/>
    <property type="match status" value="1"/>
</dbReference>
<dbReference type="InterPro" id="IPR008972">
    <property type="entry name" value="Cupredoxin"/>
</dbReference>
<gene>
    <name evidence="4" type="ORF">EI546_09765</name>
</gene>
<accession>A0A410G422</accession>
<evidence type="ECO:0000313" key="5">
    <source>
        <dbReference type="Proteomes" id="UP000285517"/>
    </source>
</evidence>
<keyword evidence="5" id="KW-1185">Reference proteome</keyword>
<dbReference type="InterPro" id="IPR052721">
    <property type="entry name" value="ET_Amicyanin"/>
</dbReference>
<dbReference type="OrthoDB" id="849076at2"/>
<organism evidence="4 5">
    <name type="scientific">Aequorivita ciconiae</name>
    <dbReference type="NCBI Taxonomy" id="2494375"/>
    <lineage>
        <taxon>Bacteria</taxon>
        <taxon>Pseudomonadati</taxon>
        <taxon>Bacteroidota</taxon>
        <taxon>Flavobacteriia</taxon>
        <taxon>Flavobacteriales</taxon>
        <taxon>Flavobacteriaceae</taxon>
        <taxon>Aequorivita</taxon>
    </lineage>
</organism>
<protein>
    <recommendedName>
        <fullName evidence="3">Blue (type 1) copper domain-containing protein</fullName>
    </recommendedName>
</protein>
<dbReference type="GO" id="GO:0009055">
    <property type="term" value="F:electron transfer activity"/>
    <property type="evidence" value="ECO:0007669"/>
    <property type="project" value="InterPro"/>
</dbReference>
<reference evidence="4 5" key="1">
    <citation type="submission" date="2019-01" db="EMBL/GenBank/DDBJ databases">
        <title>Complete genome sequencing of Aequorivita sp. H23M31.</title>
        <authorList>
            <person name="Bae J.-W."/>
        </authorList>
    </citation>
    <scope>NUCLEOTIDE SEQUENCE [LARGE SCALE GENOMIC DNA]</scope>
    <source>
        <strain evidence="4 5">H23M31</strain>
    </source>
</reference>